<dbReference type="Gene3D" id="3.40.50.720">
    <property type="entry name" value="NAD(P)-binding Rossmann-like Domain"/>
    <property type="match status" value="1"/>
</dbReference>
<gene>
    <name evidence="5" type="ORF">T440DRAFT_496992</name>
</gene>
<name>A0A6A7BHJ1_9PLEO</name>
<evidence type="ECO:0000313" key="6">
    <source>
        <dbReference type="Proteomes" id="UP000799423"/>
    </source>
</evidence>
<organism evidence="5 6">
    <name type="scientific">Plenodomus tracheiphilus IPT5</name>
    <dbReference type="NCBI Taxonomy" id="1408161"/>
    <lineage>
        <taxon>Eukaryota</taxon>
        <taxon>Fungi</taxon>
        <taxon>Dikarya</taxon>
        <taxon>Ascomycota</taxon>
        <taxon>Pezizomycotina</taxon>
        <taxon>Dothideomycetes</taxon>
        <taxon>Pleosporomycetidae</taxon>
        <taxon>Pleosporales</taxon>
        <taxon>Pleosporineae</taxon>
        <taxon>Leptosphaeriaceae</taxon>
        <taxon>Plenodomus</taxon>
    </lineage>
</organism>
<dbReference type="SUPFAM" id="SSF51735">
    <property type="entry name" value="NAD(P)-binding Rossmann-fold domains"/>
    <property type="match status" value="1"/>
</dbReference>
<dbReference type="GO" id="GO:0016616">
    <property type="term" value="F:oxidoreductase activity, acting on the CH-OH group of donors, NAD or NADP as acceptor"/>
    <property type="evidence" value="ECO:0007669"/>
    <property type="project" value="TreeGrafter"/>
</dbReference>
<sequence length="285" mass="29882">MSRMSGLWNKEASAPAASTPQLLSGKTMAITGGVTGIGRAIALGYLQHGANVAVNHFGDLKSSEQFQSLVEEAAQALNLSKEDIPKRLVEVPGDVGKPETGKALVKAVVDSWGRLDVIVSNAGICEFKEFLEITPDLWNQTLTTNLTGAFHTIQAGAQQLSTQSPPGGSIIGISSISALVGGAYQGHYTPTKAGVLSLIQSSACALGKHNIRCNALLPGTIKTQLNEKDLEDEDKKKYMEGRIPLGRTGVPSDLAGPAIFLGSDLSSYVNGAQLLVDGGLFVNLQ</sequence>
<dbReference type="GO" id="GO:0048038">
    <property type="term" value="F:quinone binding"/>
    <property type="evidence" value="ECO:0007669"/>
    <property type="project" value="TreeGrafter"/>
</dbReference>
<evidence type="ECO:0000256" key="3">
    <source>
        <dbReference type="ARBA" id="ARBA00023002"/>
    </source>
</evidence>
<keyword evidence="4" id="KW-0684">Rhamnose metabolism</keyword>
<protein>
    <submittedName>
        <fullName evidence="5">Short-chain dehydrogenase/reductase-like protein SDR</fullName>
    </submittedName>
</protein>
<evidence type="ECO:0000256" key="2">
    <source>
        <dbReference type="ARBA" id="ARBA00022857"/>
    </source>
</evidence>
<evidence type="ECO:0000313" key="5">
    <source>
        <dbReference type="EMBL" id="KAF2853578.1"/>
    </source>
</evidence>
<dbReference type="GO" id="GO:0006633">
    <property type="term" value="P:fatty acid biosynthetic process"/>
    <property type="evidence" value="ECO:0007669"/>
    <property type="project" value="TreeGrafter"/>
</dbReference>
<accession>A0A6A7BHJ1</accession>
<dbReference type="PRINTS" id="PR00081">
    <property type="entry name" value="GDHRDH"/>
</dbReference>
<keyword evidence="2" id="KW-0521">NADP</keyword>
<keyword evidence="6" id="KW-1185">Reference proteome</keyword>
<evidence type="ECO:0000256" key="4">
    <source>
        <dbReference type="ARBA" id="ARBA00023308"/>
    </source>
</evidence>
<dbReference type="AlphaFoldDB" id="A0A6A7BHJ1"/>
<dbReference type="PANTHER" id="PTHR42760">
    <property type="entry name" value="SHORT-CHAIN DEHYDROGENASES/REDUCTASES FAMILY MEMBER"/>
    <property type="match status" value="1"/>
</dbReference>
<dbReference type="InterPro" id="IPR002347">
    <property type="entry name" value="SDR_fam"/>
</dbReference>
<dbReference type="EMBL" id="MU006295">
    <property type="protein sequence ID" value="KAF2853578.1"/>
    <property type="molecule type" value="Genomic_DNA"/>
</dbReference>
<comment type="similarity">
    <text evidence="1">Belongs to the short-chain dehydrogenases/reductases (SDR) family.</text>
</comment>
<dbReference type="PRINTS" id="PR00080">
    <property type="entry name" value="SDRFAMILY"/>
</dbReference>
<dbReference type="OrthoDB" id="417891at2759"/>
<dbReference type="InterPro" id="IPR036291">
    <property type="entry name" value="NAD(P)-bd_dom_sf"/>
</dbReference>
<keyword evidence="3" id="KW-0560">Oxidoreductase</keyword>
<reference evidence="5" key="1">
    <citation type="submission" date="2020-01" db="EMBL/GenBank/DDBJ databases">
        <authorList>
            <consortium name="DOE Joint Genome Institute"/>
            <person name="Haridas S."/>
            <person name="Albert R."/>
            <person name="Binder M."/>
            <person name="Bloem J."/>
            <person name="Labutti K."/>
            <person name="Salamov A."/>
            <person name="Andreopoulos B."/>
            <person name="Baker S.E."/>
            <person name="Barry K."/>
            <person name="Bills G."/>
            <person name="Bluhm B.H."/>
            <person name="Cannon C."/>
            <person name="Castanera R."/>
            <person name="Culley D.E."/>
            <person name="Daum C."/>
            <person name="Ezra D."/>
            <person name="Gonzalez J.B."/>
            <person name="Henrissat B."/>
            <person name="Kuo A."/>
            <person name="Liang C."/>
            <person name="Lipzen A."/>
            <person name="Lutzoni F."/>
            <person name="Magnuson J."/>
            <person name="Mondo S."/>
            <person name="Nolan M."/>
            <person name="Ohm R."/>
            <person name="Pangilinan J."/>
            <person name="Park H.-J."/>
            <person name="Ramirez L."/>
            <person name="Alfaro M."/>
            <person name="Sun H."/>
            <person name="Tritt A."/>
            <person name="Yoshinaga Y."/>
            <person name="Zwiers L.-H."/>
            <person name="Turgeon B.G."/>
            <person name="Goodwin S.B."/>
            <person name="Spatafora J.W."/>
            <person name="Crous P.W."/>
            <person name="Grigoriev I.V."/>
        </authorList>
    </citation>
    <scope>NUCLEOTIDE SEQUENCE</scope>
    <source>
        <strain evidence="5">IPT5</strain>
    </source>
</reference>
<dbReference type="Proteomes" id="UP000799423">
    <property type="component" value="Unassembled WGS sequence"/>
</dbReference>
<dbReference type="Pfam" id="PF13561">
    <property type="entry name" value="adh_short_C2"/>
    <property type="match status" value="1"/>
</dbReference>
<proteinExistence type="inferred from homology"/>
<dbReference type="PANTHER" id="PTHR42760:SF83">
    <property type="entry name" value="(3R)-3-HYDROXYACYL-COA DEHYDROGENASE"/>
    <property type="match status" value="1"/>
</dbReference>
<dbReference type="FunFam" id="3.40.50.720:FF:000417">
    <property type="entry name" value="Glucose 1-dehydrogenase, putative"/>
    <property type="match status" value="1"/>
</dbReference>
<evidence type="ECO:0000256" key="1">
    <source>
        <dbReference type="ARBA" id="ARBA00006484"/>
    </source>
</evidence>
<dbReference type="GO" id="GO:0019301">
    <property type="term" value="P:rhamnose catabolic process"/>
    <property type="evidence" value="ECO:0007669"/>
    <property type="project" value="UniProtKB-ARBA"/>
</dbReference>